<dbReference type="NCBIfam" id="NF047646">
    <property type="entry name" value="REP_Tyr_transpos"/>
    <property type="match status" value="1"/>
</dbReference>
<dbReference type="SUPFAM" id="SSF143422">
    <property type="entry name" value="Transposase IS200-like"/>
    <property type="match status" value="1"/>
</dbReference>
<dbReference type="PANTHER" id="PTHR34322:SF2">
    <property type="entry name" value="TRANSPOSASE IS200-LIKE DOMAIN-CONTAINING PROTEIN"/>
    <property type="match status" value="1"/>
</dbReference>
<dbReference type="GO" id="GO:0004803">
    <property type="term" value="F:transposase activity"/>
    <property type="evidence" value="ECO:0007669"/>
    <property type="project" value="InterPro"/>
</dbReference>
<organism evidence="2 3">
    <name type="scientific">Thalassoglobus polymorphus</name>
    <dbReference type="NCBI Taxonomy" id="2527994"/>
    <lineage>
        <taxon>Bacteria</taxon>
        <taxon>Pseudomonadati</taxon>
        <taxon>Planctomycetota</taxon>
        <taxon>Planctomycetia</taxon>
        <taxon>Planctomycetales</taxon>
        <taxon>Planctomycetaceae</taxon>
        <taxon>Thalassoglobus</taxon>
    </lineage>
</organism>
<dbReference type="KEGG" id="tpol:Mal48_07210"/>
<name>A0A517QIX9_9PLAN</name>
<dbReference type="AlphaFoldDB" id="A0A517QIX9"/>
<accession>A0A517QIX9</accession>
<feature type="domain" description="Transposase IS200-like" evidence="1">
    <location>
        <begin position="25"/>
        <end position="156"/>
    </location>
</feature>
<dbReference type="RefSeq" id="WP_145196091.1">
    <property type="nucleotide sequence ID" value="NZ_CP036267.1"/>
</dbReference>
<dbReference type="InterPro" id="IPR036515">
    <property type="entry name" value="Transposase_17_sf"/>
</dbReference>
<dbReference type="SMART" id="SM01321">
    <property type="entry name" value="Y1_Tnp"/>
    <property type="match status" value="1"/>
</dbReference>
<reference evidence="2 3" key="1">
    <citation type="submission" date="2019-02" db="EMBL/GenBank/DDBJ databases">
        <title>Deep-cultivation of Planctomycetes and their phenomic and genomic characterization uncovers novel biology.</title>
        <authorList>
            <person name="Wiegand S."/>
            <person name="Jogler M."/>
            <person name="Boedeker C."/>
            <person name="Pinto D."/>
            <person name="Vollmers J."/>
            <person name="Rivas-Marin E."/>
            <person name="Kohn T."/>
            <person name="Peeters S.H."/>
            <person name="Heuer A."/>
            <person name="Rast P."/>
            <person name="Oberbeckmann S."/>
            <person name="Bunk B."/>
            <person name="Jeske O."/>
            <person name="Meyerdierks A."/>
            <person name="Storesund J.E."/>
            <person name="Kallscheuer N."/>
            <person name="Luecker S."/>
            <person name="Lage O.M."/>
            <person name="Pohl T."/>
            <person name="Merkel B.J."/>
            <person name="Hornburger P."/>
            <person name="Mueller R.-W."/>
            <person name="Bruemmer F."/>
            <person name="Labrenz M."/>
            <person name="Spormann A.M."/>
            <person name="Op den Camp H."/>
            <person name="Overmann J."/>
            <person name="Amann R."/>
            <person name="Jetten M.S.M."/>
            <person name="Mascher T."/>
            <person name="Medema M.H."/>
            <person name="Devos D.P."/>
            <person name="Kaster A.-K."/>
            <person name="Ovreas L."/>
            <person name="Rohde M."/>
            <person name="Galperin M.Y."/>
            <person name="Jogler C."/>
        </authorList>
    </citation>
    <scope>NUCLEOTIDE SEQUENCE [LARGE SCALE GENOMIC DNA]</scope>
    <source>
        <strain evidence="2 3">Mal48</strain>
    </source>
</reference>
<gene>
    <name evidence="2" type="ORF">Mal48_07210</name>
</gene>
<dbReference type="GO" id="GO:0006313">
    <property type="term" value="P:DNA transposition"/>
    <property type="evidence" value="ECO:0007669"/>
    <property type="project" value="InterPro"/>
</dbReference>
<dbReference type="GO" id="GO:0003677">
    <property type="term" value="F:DNA binding"/>
    <property type="evidence" value="ECO:0007669"/>
    <property type="project" value="InterPro"/>
</dbReference>
<dbReference type="OrthoDB" id="9794403at2"/>
<keyword evidence="3" id="KW-1185">Reference proteome</keyword>
<proteinExistence type="predicted"/>
<dbReference type="InterPro" id="IPR002686">
    <property type="entry name" value="Transposase_17"/>
</dbReference>
<protein>
    <submittedName>
        <fullName evidence="2">Transposase IS200 like protein</fullName>
    </submittedName>
</protein>
<sequence length="196" mass="23591">MRVHDSNNDKTYFRKQRRRYDQDRTPRSLTFSCYRRYQFLAKDRSRQWFVEALEAGRQRFPVDLWAWVLMPDHVHLLVSPREPGKIIGKFQGFVKERFARQAVCWLEENAPEWIPRISVVEGKRSRRRIWQPGGGYDRNVEQVKTLLSIIDYIHENPVRKQLAETAVDWEWSSARWYAGEEDVPLHMDRTLPMVEE</sequence>
<dbReference type="Pfam" id="PF01797">
    <property type="entry name" value="Y1_Tnp"/>
    <property type="match status" value="1"/>
</dbReference>
<evidence type="ECO:0000259" key="1">
    <source>
        <dbReference type="SMART" id="SM01321"/>
    </source>
</evidence>
<dbReference type="Gene3D" id="3.30.70.1290">
    <property type="entry name" value="Transposase IS200-like"/>
    <property type="match status" value="1"/>
</dbReference>
<dbReference type="Proteomes" id="UP000315724">
    <property type="component" value="Chromosome"/>
</dbReference>
<evidence type="ECO:0000313" key="3">
    <source>
        <dbReference type="Proteomes" id="UP000315724"/>
    </source>
</evidence>
<dbReference type="PANTHER" id="PTHR34322">
    <property type="entry name" value="TRANSPOSASE, Y1_TNP DOMAIN-CONTAINING"/>
    <property type="match status" value="1"/>
</dbReference>
<evidence type="ECO:0000313" key="2">
    <source>
        <dbReference type="EMBL" id="QDT31487.1"/>
    </source>
</evidence>
<dbReference type="EMBL" id="CP036267">
    <property type="protein sequence ID" value="QDT31487.1"/>
    <property type="molecule type" value="Genomic_DNA"/>
</dbReference>